<feature type="binding site" description="in other chain" evidence="9">
    <location>
        <begin position="124"/>
        <end position="132"/>
    </location>
    <ligand>
        <name>5-phospho-alpha-D-ribose 1-diphosphate</name>
        <dbReference type="ChEBI" id="CHEBI:58017"/>
        <note>ligand shared between dimeric partners</note>
    </ligand>
</feature>
<dbReference type="Pfam" id="PF00156">
    <property type="entry name" value="Pribosyltran"/>
    <property type="match status" value="1"/>
</dbReference>
<dbReference type="GO" id="GO:0006207">
    <property type="term" value="P:'de novo' pyrimidine nucleobase biosynthetic process"/>
    <property type="evidence" value="ECO:0007669"/>
    <property type="project" value="TreeGrafter"/>
</dbReference>
<dbReference type="CDD" id="cd06223">
    <property type="entry name" value="PRTases_typeI"/>
    <property type="match status" value="1"/>
</dbReference>
<keyword evidence="7 9" id="KW-0808">Transferase</keyword>
<protein>
    <recommendedName>
        <fullName evidence="5 9">Orotate phosphoribosyltransferase</fullName>
        <shortName evidence="9">OPRT</shortName>
        <shortName evidence="9">OPRTase</shortName>
        <ecNumber evidence="5 9">2.4.2.10</ecNumber>
    </recommendedName>
</protein>
<dbReference type="InterPro" id="IPR029057">
    <property type="entry name" value="PRTase-like"/>
</dbReference>
<feature type="binding site" evidence="9">
    <location>
        <position position="99"/>
    </location>
    <ligand>
        <name>5-phospho-alpha-D-ribose 1-diphosphate</name>
        <dbReference type="ChEBI" id="CHEBI:58017"/>
        <note>ligand shared between dimeric partners</note>
    </ligand>
</feature>
<comment type="cofactor">
    <cofactor evidence="9">
        <name>Mg(2+)</name>
        <dbReference type="ChEBI" id="CHEBI:18420"/>
    </cofactor>
</comment>
<dbReference type="Gene3D" id="3.40.50.2020">
    <property type="match status" value="1"/>
</dbReference>
<evidence type="ECO:0000256" key="4">
    <source>
        <dbReference type="ARBA" id="ARBA00011738"/>
    </source>
</evidence>
<sequence>MEQYQEDFVEFMLNSGALKFGNFTLKSGRISPYFFNIGVFNTGKSLSQLGKFYAIAIENSGLDFDVLFGPSYKGIPLVTAAAVAFNDSFNKDVSYSFNRKEIKSYGEGGGIVGHPLEGNILIIDDVITAGTAIHEAVDIIKANGATVKGVIVAVDRQEKGKNGQFAVQEVEHNFGIPVFNIINLSNVVDYLKQGNNHALIDRIEVHR</sequence>
<comment type="pathway">
    <text evidence="2 9">Pyrimidine metabolism; UMP biosynthesis via de novo pathway; UMP from orotate: step 1/2.</text>
</comment>
<dbReference type="PANTHER" id="PTHR46683">
    <property type="entry name" value="OROTATE PHOSPHORIBOSYLTRANSFERASE 1-RELATED"/>
    <property type="match status" value="1"/>
</dbReference>
<dbReference type="InterPro" id="IPR023031">
    <property type="entry name" value="OPRT"/>
</dbReference>
<dbReference type="GO" id="GO:0005737">
    <property type="term" value="C:cytoplasm"/>
    <property type="evidence" value="ECO:0007669"/>
    <property type="project" value="TreeGrafter"/>
</dbReference>
<evidence type="ECO:0000313" key="12">
    <source>
        <dbReference type="Proteomes" id="UP000525329"/>
    </source>
</evidence>
<dbReference type="HAMAP" id="MF_01208">
    <property type="entry name" value="PyrE"/>
    <property type="match status" value="1"/>
</dbReference>
<dbReference type="EMBL" id="JACCHU010000002">
    <property type="protein sequence ID" value="NYT52760.1"/>
    <property type="molecule type" value="Genomic_DNA"/>
</dbReference>
<organism evidence="11 12">
    <name type="scientific">Candidatus Vesicomyosocius endoextente</name>
    <dbReference type="NCBI Taxonomy" id="2738853"/>
    <lineage>
        <taxon>Bacteria</taxon>
        <taxon>Pseudomonadati</taxon>
        <taxon>Pseudomonadota</taxon>
        <taxon>Gammaproteobacteria</taxon>
        <taxon>Candidatus Pseudothioglobaceae</taxon>
        <taxon>Candidatus Vesicomyidisocius</taxon>
    </lineage>
</organism>
<feature type="binding site" description="in other chain" evidence="9">
    <location>
        <begin position="72"/>
        <end position="73"/>
    </location>
    <ligand>
        <name>5-phospho-alpha-D-ribose 1-diphosphate</name>
        <dbReference type="ChEBI" id="CHEBI:58017"/>
        <note>ligand shared between dimeric partners</note>
    </ligand>
</feature>
<feature type="binding site" evidence="9">
    <location>
        <position position="103"/>
    </location>
    <ligand>
        <name>5-phospho-alpha-D-ribose 1-diphosphate</name>
        <dbReference type="ChEBI" id="CHEBI:58017"/>
        <note>ligand shared between dimeric partners</note>
    </ligand>
</feature>
<dbReference type="UniPathway" id="UPA00070">
    <property type="reaction ID" value="UER00119"/>
</dbReference>
<dbReference type="InterPro" id="IPR000836">
    <property type="entry name" value="PRTase_dom"/>
</dbReference>
<feature type="binding site" description="in other chain" evidence="9">
    <location>
        <position position="26"/>
    </location>
    <ligand>
        <name>5-phospho-alpha-D-ribose 1-diphosphate</name>
        <dbReference type="ChEBI" id="CHEBI:58017"/>
        <note>ligand shared between dimeric partners</note>
    </ligand>
</feature>
<proteinExistence type="inferred from homology"/>
<keyword evidence="6 9" id="KW-0328">Glycosyltransferase</keyword>
<evidence type="ECO:0000256" key="9">
    <source>
        <dbReference type="HAMAP-Rule" id="MF_01208"/>
    </source>
</evidence>
<evidence type="ECO:0000256" key="8">
    <source>
        <dbReference type="ARBA" id="ARBA00022975"/>
    </source>
</evidence>
<evidence type="ECO:0000256" key="7">
    <source>
        <dbReference type="ARBA" id="ARBA00022679"/>
    </source>
</evidence>
<feature type="domain" description="Phosphoribosyltransferase" evidence="10">
    <location>
        <begin position="49"/>
        <end position="170"/>
    </location>
</feature>
<dbReference type="EC" id="2.4.2.10" evidence="5 9"/>
<evidence type="ECO:0000313" key="11">
    <source>
        <dbReference type="EMBL" id="NYT52760.1"/>
    </source>
</evidence>
<gene>
    <name evidence="9 11" type="primary">pyrE</name>
    <name evidence="11" type="ORF">H0A74_04260</name>
</gene>
<comment type="caution">
    <text evidence="9">Lacks conserved residue(s) required for the propagation of feature annotation.</text>
</comment>
<dbReference type="AlphaFoldDB" id="A0A853GD68"/>
<comment type="subunit">
    <text evidence="4 9">Homodimer.</text>
</comment>
<dbReference type="GO" id="GO:0046132">
    <property type="term" value="P:pyrimidine ribonucleoside biosynthetic process"/>
    <property type="evidence" value="ECO:0007669"/>
    <property type="project" value="TreeGrafter"/>
</dbReference>
<comment type="caution">
    <text evidence="11">The sequence shown here is derived from an EMBL/GenBank/DDBJ whole genome shotgun (WGS) entry which is preliminary data.</text>
</comment>
<name>A0A853GD68_9GAMM</name>
<evidence type="ECO:0000259" key="10">
    <source>
        <dbReference type="Pfam" id="PF00156"/>
    </source>
</evidence>
<dbReference type="GO" id="GO:0000287">
    <property type="term" value="F:magnesium ion binding"/>
    <property type="evidence" value="ECO:0007669"/>
    <property type="project" value="UniProtKB-UniRule"/>
</dbReference>
<evidence type="ECO:0000256" key="5">
    <source>
        <dbReference type="ARBA" id="ARBA00011971"/>
    </source>
</evidence>
<comment type="catalytic activity">
    <reaction evidence="9">
        <text>orotidine 5'-phosphate + diphosphate = orotate + 5-phospho-alpha-D-ribose 1-diphosphate</text>
        <dbReference type="Rhea" id="RHEA:10380"/>
        <dbReference type="ChEBI" id="CHEBI:30839"/>
        <dbReference type="ChEBI" id="CHEBI:33019"/>
        <dbReference type="ChEBI" id="CHEBI:57538"/>
        <dbReference type="ChEBI" id="CHEBI:58017"/>
        <dbReference type="EC" id="2.4.2.10"/>
    </reaction>
</comment>
<dbReference type="FunFam" id="3.40.50.2020:FF:000008">
    <property type="entry name" value="Orotate phosphoribosyltransferase"/>
    <property type="match status" value="1"/>
</dbReference>
<evidence type="ECO:0000256" key="1">
    <source>
        <dbReference type="ARBA" id="ARBA00003769"/>
    </source>
</evidence>
<evidence type="ECO:0000256" key="2">
    <source>
        <dbReference type="ARBA" id="ARBA00004889"/>
    </source>
</evidence>
<dbReference type="NCBIfam" id="TIGR00336">
    <property type="entry name" value="pyrE"/>
    <property type="match status" value="1"/>
</dbReference>
<dbReference type="GO" id="GO:0044205">
    <property type="term" value="P:'de novo' UMP biosynthetic process"/>
    <property type="evidence" value="ECO:0007669"/>
    <property type="project" value="UniProtKB-UniRule"/>
</dbReference>
<keyword evidence="8 9" id="KW-0665">Pyrimidine biosynthesis</keyword>
<comment type="function">
    <text evidence="1 9">Catalyzes the transfer of a ribosyl phosphate group from 5-phosphoribose 1-diphosphate to orotate, leading to the formation of orotidine monophosphate (OMP).</text>
</comment>
<feature type="binding site" evidence="9">
    <location>
        <position position="128"/>
    </location>
    <ligand>
        <name>orotate</name>
        <dbReference type="ChEBI" id="CHEBI:30839"/>
    </ligand>
</feature>
<feature type="binding site" description="in other chain" evidence="9">
    <location>
        <position position="100"/>
    </location>
    <ligand>
        <name>5-phospho-alpha-D-ribose 1-diphosphate</name>
        <dbReference type="ChEBI" id="CHEBI:58017"/>
        <note>ligand shared between dimeric partners</note>
    </ligand>
</feature>
<keyword evidence="9" id="KW-0460">Magnesium</keyword>
<feature type="binding site" evidence="9">
    <location>
        <position position="156"/>
    </location>
    <ligand>
        <name>orotate</name>
        <dbReference type="ChEBI" id="CHEBI:30839"/>
    </ligand>
</feature>
<dbReference type="PANTHER" id="PTHR46683:SF1">
    <property type="entry name" value="OROTATE PHOSPHORIBOSYLTRANSFERASE 1-RELATED"/>
    <property type="match status" value="1"/>
</dbReference>
<reference evidence="11 12" key="1">
    <citation type="submission" date="2020-05" db="EMBL/GenBank/DDBJ databases">
        <title>Horizontal transmission and recombination maintain forever young bacterial symbiont genomes.</title>
        <authorList>
            <person name="Russell S.L."/>
            <person name="Pepper-Tunick E."/>
            <person name="Svedberg J."/>
            <person name="Byrne A."/>
            <person name="Ruelas Castillo J."/>
            <person name="Vollmers C."/>
            <person name="Beinart R.A."/>
            <person name="Corbett-Detig R."/>
        </authorList>
    </citation>
    <scope>NUCLEOTIDE SEQUENCE [LARGE SCALE GENOMIC DNA]</scope>
    <source>
        <strain evidence="11">Monterey_2004</strain>
    </source>
</reference>
<feature type="binding site" evidence="9">
    <location>
        <begin position="34"/>
        <end position="35"/>
    </location>
    <ligand>
        <name>orotate</name>
        <dbReference type="ChEBI" id="CHEBI:30839"/>
    </ligand>
</feature>
<dbReference type="Proteomes" id="UP000525329">
    <property type="component" value="Unassembled WGS sequence"/>
</dbReference>
<evidence type="ECO:0000256" key="6">
    <source>
        <dbReference type="ARBA" id="ARBA00022676"/>
    </source>
</evidence>
<evidence type="ECO:0000256" key="3">
    <source>
        <dbReference type="ARBA" id="ARBA00006340"/>
    </source>
</evidence>
<comment type="similarity">
    <text evidence="3 9">Belongs to the purine/pyrimidine phosphoribosyltransferase family. PyrE subfamily.</text>
</comment>
<dbReference type="GO" id="GO:0004588">
    <property type="term" value="F:orotate phosphoribosyltransferase activity"/>
    <property type="evidence" value="ECO:0007669"/>
    <property type="project" value="UniProtKB-UniRule"/>
</dbReference>
<dbReference type="SUPFAM" id="SSF53271">
    <property type="entry name" value="PRTase-like"/>
    <property type="match status" value="1"/>
</dbReference>
<accession>A0A853GD68</accession>
<dbReference type="InterPro" id="IPR004467">
    <property type="entry name" value="Or_phspho_trans_dom"/>
</dbReference>